<reference evidence="2 3" key="1">
    <citation type="journal article" date="2015" name="Genome Announc.">
        <title>Complete genome sequences for 35 biothreat assay-relevant bacillus species.</title>
        <authorList>
            <person name="Johnson S.L."/>
            <person name="Daligault H.E."/>
            <person name="Davenport K.W."/>
            <person name="Jaissle J."/>
            <person name="Frey K.G."/>
            <person name="Ladner J.T."/>
            <person name="Broomall S.M."/>
            <person name="Bishop-Lilly K.A."/>
            <person name="Bruce D.C."/>
            <person name="Gibbons H.S."/>
            <person name="Coyne S.R."/>
            <person name="Lo C.C."/>
            <person name="Meincke L."/>
            <person name="Munk A.C."/>
            <person name="Koroleva G.I."/>
            <person name="Rosenzweig C.N."/>
            <person name="Palacios G.F."/>
            <person name="Redden C.L."/>
            <person name="Minogue T.D."/>
            <person name="Chain P.S."/>
        </authorList>
    </citation>
    <scope>NUCLEOTIDE SEQUENCE [LARGE SCALE GENOMIC DNA]</scope>
    <source>
        <strain evidence="3">ATCC 14581 / DSM 32 / JCM 2506 / NBRC 15308 / NCIMB 9376 / NCTC 10342 / NRRL B-14308 / VKM B-512</strain>
    </source>
</reference>
<protein>
    <recommendedName>
        <fullName evidence="1">Tail spike domain-containing protein</fullName>
    </recommendedName>
</protein>
<accession>A0A0B6ALX2</accession>
<dbReference type="HOGENOM" id="CLU_456201_0_0_9"/>
<evidence type="ECO:0000259" key="1">
    <source>
        <dbReference type="Pfam" id="PF06605"/>
    </source>
</evidence>
<gene>
    <name evidence="2" type="ORF">BG04_4566</name>
</gene>
<name>A0A0B6ALX2_PRIM2</name>
<evidence type="ECO:0000313" key="3">
    <source>
        <dbReference type="Proteomes" id="UP000031829"/>
    </source>
</evidence>
<sequence length="498" mass="55770">MWYILNKTYDAVGVLNNKIPKGCPILRDSWKGQLEDGYTTLEFDVYASHPQASFLSRGAFIIYTDNPDGYELFRITKTTESHGLEEIKTVYCETAATQDLIGQIIEPKSFVGASLSDIVKFLLSNTGWELGVCYYDEIISVDFDDYPTALEAIRNTIKQFGAEIEFKVEFDGQEVARKVVNLYGKRGTKTGVSFEYARNLEGLRKIEDGNKIVTAMIGIASNEDKNGNPILLMNAQKKPPKGFEVVGNMIVDVNALQEYGNNGANVVDKFIDETATNPVELFDNTIEALKKVNHPVFSYEATVVMMEQIEGYEHTKVSIGDTIFIKDISSEPPTYLEARILNKELSTVQKDKGSIVLGEYVPLTIQPIQAVEKAQRTLQLKEKVWNATIDRAKEAQEGVEEVKKQVPYKVELVSSNGTTFKNGLIDTEITAIVYKGKENITATLPKTAFIWTKKDKDGFFDVAWNYEHVGIGNKITVSSFDVVQRAVFTCDLDLPEEE</sequence>
<dbReference type="InterPro" id="IPR010572">
    <property type="entry name" value="Tail_dom"/>
</dbReference>
<dbReference type="Proteomes" id="UP000031829">
    <property type="component" value="Chromosome"/>
</dbReference>
<dbReference type="EMBL" id="CP009920">
    <property type="protein sequence ID" value="AJI24481.1"/>
    <property type="molecule type" value="Genomic_DNA"/>
</dbReference>
<proteinExistence type="predicted"/>
<dbReference type="NCBIfam" id="TIGR01665">
    <property type="entry name" value="put_anti_recept"/>
    <property type="match status" value="1"/>
</dbReference>
<feature type="domain" description="Tail spike" evidence="1">
    <location>
        <begin position="103"/>
        <end position="327"/>
    </location>
</feature>
<dbReference type="AlphaFoldDB" id="A0A0B6ALX2"/>
<dbReference type="KEGG" id="bmeg:BG04_4566"/>
<organism evidence="2 3">
    <name type="scientific">Priestia megaterium (strain ATCC 14581 / DSM 32 / CCUG 1817 / JCM 2506 / NBRC 15308 / NCIMB 9376 / NCTC 10342 / NRRL B-14308 / VKM B-512 / Ford 19)</name>
    <name type="common">Bacillus megaterium</name>
    <dbReference type="NCBI Taxonomy" id="1348623"/>
    <lineage>
        <taxon>Bacteria</taxon>
        <taxon>Bacillati</taxon>
        <taxon>Bacillota</taxon>
        <taxon>Bacilli</taxon>
        <taxon>Bacillales</taxon>
        <taxon>Bacillaceae</taxon>
        <taxon>Priestia</taxon>
    </lineage>
</organism>
<evidence type="ECO:0000313" key="2">
    <source>
        <dbReference type="EMBL" id="AJI24481.1"/>
    </source>
</evidence>
<dbReference type="Pfam" id="PF06605">
    <property type="entry name" value="Prophage_tail"/>
    <property type="match status" value="1"/>
</dbReference>
<dbReference type="InterPro" id="IPR007119">
    <property type="entry name" value="Phage_tail_spike_N"/>
</dbReference>